<feature type="transmembrane region" description="Helical" evidence="1">
    <location>
        <begin position="91"/>
        <end position="111"/>
    </location>
</feature>
<keyword evidence="1" id="KW-0812">Transmembrane</keyword>
<name>A0A2T6C0W9_9FLAO</name>
<evidence type="ECO:0000313" key="2">
    <source>
        <dbReference type="EMBL" id="PTX61973.1"/>
    </source>
</evidence>
<evidence type="ECO:0000313" key="3">
    <source>
        <dbReference type="Proteomes" id="UP000244090"/>
    </source>
</evidence>
<dbReference type="OrthoDB" id="1048788at2"/>
<protein>
    <submittedName>
        <fullName evidence="2">Uncharacterized protein DUF3810</fullName>
    </submittedName>
</protein>
<evidence type="ECO:0000256" key="1">
    <source>
        <dbReference type="SAM" id="Phobius"/>
    </source>
</evidence>
<accession>A0A2T6C0W9</accession>
<gene>
    <name evidence="2" type="ORF">C8N46_10370</name>
</gene>
<dbReference type="AlphaFoldDB" id="A0A2T6C0W9"/>
<dbReference type="Pfam" id="PF12725">
    <property type="entry name" value="DUF3810"/>
    <property type="match status" value="1"/>
</dbReference>
<dbReference type="InterPro" id="IPR024294">
    <property type="entry name" value="DUF3810"/>
</dbReference>
<keyword evidence="1" id="KW-0472">Membrane</keyword>
<feature type="transmembrane region" description="Helical" evidence="1">
    <location>
        <begin position="46"/>
        <end position="70"/>
    </location>
</feature>
<dbReference type="RefSeq" id="WP_108114205.1">
    <property type="nucleotide sequence ID" value="NZ_QBKT01000003.1"/>
</dbReference>
<reference evidence="2 3" key="1">
    <citation type="submission" date="2018-04" db="EMBL/GenBank/DDBJ databases">
        <title>Genomic Encyclopedia of Archaeal and Bacterial Type Strains, Phase II (KMG-II): from individual species to whole genera.</title>
        <authorList>
            <person name="Goeker M."/>
        </authorList>
    </citation>
    <scope>NUCLEOTIDE SEQUENCE [LARGE SCALE GENOMIC DNA]</scope>
    <source>
        <strain evidence="2 3">DSM 25731</strain>
    </source>
</reference>
<feature type="transmembrane region" description="Helical" evidence="1">
    <location>
        <begin position="7"/>
        <end position="26"/>
    </location>
</feature>
<comment type="caution">
    <text evidence="2">The sequence shown here is derived from an EMBL/GenBank/DDBJ whole genome shotgun (WGS) entry which is preliminary data.</text>
</comment>
<sequence>MTKRTKILIALSFPLQFVLIKILGYFPEFVETYYSNGLYPYVSKLFRIIFGWIPFSMGDIFYTIAIILIIRYIYKNTRKIRTEYKRILMDIYITITIVYFAFHLLWGMNYYRLPLYKSLELDRKYSTEELVNFTERVIAKANAIQFQITQNDTVKVEVPYTTSEIFEKTKNGYDNFSAIQPKFTFTHQSLKTSIYSGFLTIMGFSGYINPFTNEAQINGKIPVYKFPVTASHEKAHQIGFSAENEANFIGCMTALHNDDIYFKYGAYNFMTWHCLKEVFNRDKDEYERLKATVNAGIHKNYEEVRAFWEAHKNPLKPMFKFTFDQFLKANNQSKGILSYSYVVSLLVNYDKKHHIVP</sequence>
<organism evidence="2 3">
    <name type="scientific">Kordia periserrulae</name>
    <dbReference type="NCBI Taxonomy" id="701523"/>
    <lineage>
        <taxon>Bacteria</taxon>
        <taxon>Pseudomonadati</taxon>
        <taxon>Bacteroidota</taxon>
        <taxon>Flavobacteriia</taxon>
        <taxon>Flavobacteriales</taxon>
        <taxon>Flavobacteriaceae</taxon>
        <taxon>Kordia</taxon>
    </lineage>
</organism>
<keyword evidence="3" id="KW-1185">Reference proteome</keyword>
<dbReference type="Proteomes" id="UP000244090">
    <property type="component" value="Unassembled WGS sequence"/>
</dbReference>
<keyword evidence="1" id="KW-1133">Transmembrane helix</keyword>
<dbReference type="EMBL" id="QBKT01000003">
    <property type="protein sequence ID" value="PTX61973.1"/>
    <property type="molecule type" value="Genomic_DNA"/>
</dbReference>
<proteinExistence type="predicted"/>